<evidence type="ECO:0000256" key="6">
    <source>
        <dbReference type="RuleBase" id="RU365102"/>
    </source>
</evidence>
<comment type="similarity">
    <text evidence="2 6">Belongs to the GDT1 family.</text>
</comment>
<dbReference type="GO" id="GO:0005384">
    <property type="term" value="F:manganese ion transmembrane transporter activity"/>
    <property type="evidence" value="ECO:0007669"/>
    <property type="project" value="TreeGrafter"/>
</dbReference>
<comment type="subcellular location">
    <subcellularLocation>
        <location evidence="1 6">Membrane</location>
        <topology evidence="1 6">Multi-pass membrane protein</topology>
    </subcellularLocation>
</comment>
<dbReference type="STRING" id="1764295.A0A5B8MM78"/>
<feature type="transmembrane region" description="Helical" evidence="6">
    <location>
        <begin position="181"/>
        <end position="202"/>
    </location>
</feature>
<reference evidence="7 8" key="1">
    <citation type="submission" date="2018-07" db="EMBL/GenBank/DDBJ databases">
        <title>The complete nuclear genome of the prasinophyte Chloropicon primus (CCMP1205).</title>
        <authorList>
            <person name="Pombert J.-F."/>
            <person name="Otis C."/>
            <person name="Turmel M."/>
            <person name="Lemieux C."/>
        </authorList>
    </citation>
    <scope>NUCLEOTIDE SEQUENCE [LARGE SCALE GENOMIC DNA]</scope>
    <source>
        <strain evidence="7 8">CCMP1205</strain>
    </source>
</reference>
<dbReference type="Pfam" id="PF01169">
    <property type="entry name" value="GDT1"/>
    <property type="match status" value="2"/>
</dbReference>
<dbReference type="PANTHER" id="PTHR12608">
    <property type="entry name" value="TRANSMEMBRANE PROTEIN HTP-1 RELATED"/>
    <property type="match status" value="1"/>
</dbReference>
<feature type="transmembrane region" description="Helical" evidence="6">
    <location>
        <begin position="214"/>
        <end position="234"/>
    </location>
</feature>
<protein>
    <recommendedName>
        <fullName evidence="6">GDT1 family protein</fullName>
    </recommendedName>
</protein>
<dbReference type="Proteomes" id="UP000316726">
    <property type="component" value="Chromosome 6"/>
</dbReference>
<keyword evidence="4 6" id="KW-1133">Transmembrane helix</keyword>
<sequence length="237" mass="25634">MVRFLADGHTGEAVHAEATLMEAFFRSLSMILVSEIGDETFIIAAILAMRNKKRVVFSGALSALAIMTVISAALGYVVPNLISKKTTHNAATILYTFFGLRLLYIGTRSKAGEMQEEIAEVNHKLDKTVDPPWLMRSPLLRKIKGTLNPVFLEAFILTFLAEWGDRSQIATITLATHKNPFGVTIGGILGHAMCTGGAVIGGQLLAMKISQKTVAFLGGAVFILFALHNIVFGADKE</sequence>
<accession>A0A5B8MM78</accession>
<dbReference type="GO" id="GO:0032468">
    <property type="term" value="P:Golgi calcium ion homeostasis"/>
    <property type="evidence" value="ECO:0007669"/>
    <property type="project" value="TreeGrafter"/>
</dbReference>
<feature type="transmembrane region" description="Helical" evidence="6">
    <location>
        <begin position="90"/>
        <end position="107"/>
    </location>
</feature>
<keyword evidence="3 6" id="KW-0812">Transmembrane</keyword>
<keyword evidence="8" id="KW-1185">Reference proteome</keyword>
<dbReference type="OrthoDB" id="442680at2759"/>
<dbReference type="EMBL" id="CP031039">
    <property type="protein sequence ID" value="QDZ21748.1"/>
    <property type="molecule type" value="Genomic_DNA"/>
</dbReference>
<evidence type="ECO:0000256" key="5">
    <source>
        <dbReference type="ARBA" id="ARBA00023136"/>
    </source>
</evidence>
<evidence type="ECO:0000256" key="3">
    <source>
        <dbReference type="ARBA" id="ARBA00022692"/>
    </source>
</evidence>
<gene>
    <name evidence="7" type="ORF">A3770_06p42660</name>
</gene>
<name>A0A5B8MM78_9CHLO</name>
<dbReference type="AlphaFoldDB" id="A0A5B8MM78"/>
<evidence type="ECO:0000313" key="8">
    <source>
        <dbReference type="Proteomes" id="UP000316726"/>
    </source>
</evidence>
<feature type="transmembrane region" description="Helical" evidence="6">
    <location>
        <begin position="145"/>
        <end position="161"/>
    </location>
</feature>
<feature type="transmembrane region" description="Helical" evidence="6">
    <location>
        <begin position="55"/>
        <end position="78"/>
    </location>
</feature>
<dbReference type="GO" id="GO:0016020">
    <property type="term" value="C:membrane"/>
    <property type="evidence" value="ECO:0007669"/>
    <property type="project" value="UniProtKB-SubCell"/>
</dbReference>
<dbReference type="GO" id="GO:0005794">
    <property type="term" value="C:Golgi apparatus"/>
    <property type="evidence" value="ECO:0007669"/>
    <property type="project" value="TreeGrafter"/>
</dbReference>
<proteinExistence type="inferred from homology"/>
<evidence type="ECO:0000256" key="1">
    <source>
        <dbReference type="ARBA" id="ARBA00004141"/>
    </source>
</evidence>
<keyword evidence="5 6" id="KW-0472">Membrane</keyword>
<dbReference type="GO" id="GO:0015085">
    <property type="term" value="F:calcium ion transmembrane transporter activity"/>
    <property type="evidence" value="ECO:0007669"/>
    <property type="project" value="TreeGrafter"/>
</dbReference>
<organism evidence="7 8">
    <name type="scientific">Chloropicon primus</name>
    <dbReference type="NCBI Taxonomy" id="1764295"/>
    <lineage>
        <taxon>Eukaryota</taxon>
        <taxon>Viridiplantae</taxon>
        <taxon>Chlorophyta</taxon>
        <taxon>Chloropicophyceae</taxon>
        <taxon>Chloropicales</taxon>
        <taxon>Chloropicaceae</taxon>
        <taxon>Chloropicon</taxon>
    </lineage>
</organism>
<dbReference type="GO" id="GO:0032472">
    <property type="term" value="P:Golgi calcium ion transport"/>
    <property type="evidence" value="ECO:0007669"/>
    <property type="project" value="TreeGrafter"/>
</dbReference>
<evidence type="ECO:0000313" key="7">
    <source>
        <dbReference type="EMBL" id="QDZ21748.1"/>
    </source>
</evidence>
<evidence type="ECO:0000256" key="2">
    <source>
        <dbReference type="ARBA" id="ARBA00009190"/>
    </source>
</evidence>
<dbReference type="PANTHER" id="PTHR12608:SF9">
    <property type="entry name" value="GDT1-LIKE PROTEIN 3"/>
    <property type="match status" value="1"/>
</dbReference>
<evidence type="ECO:0000256" key="4">
    <source>
        <dbReference type="ARBA" id="ARBA00022989"/>
    </source>
</evidence>
<dbReference type="InterPro" id="IPR001727">
    <property type="entry name" value="GDT1-like"/>
</dbReference>